<comment type="subcellular location">
    <subcellularLocation>
        <location evidence="1">Membrane</location>
        <topology evidence="1">Multi-pass membrane protein</topology>
    </subcellularLocation>
</comment>
<evidence type="ECO:0008006" key="7">
    <source>
        <dbReference type="Google" id="ProtNLM"/>
    </source>
</evidence>
<name>A0A7S2FYZ8_9STRA</name>
<evidence type="ECO:0000256" key="1">
    <source>
        <dbReference type="ARBA" id="ARBA00004141"/>
    </source>
</evidence>
<protein>
    <recommendedName>
        <fullName evidence="7">Peroxisomal membrane protein MPV17</fullName>
    </recommendedName>
</protein>
<dbReference type="InterPro" id="IPR007248">
    <property type="entry name" value="Mpv17_PMP22"/>
</dbReference>
<keyword evidence="5" id="KW-0472">Membrane</keyword>
<proteinExistence type="inferred from homology"/>
<evidence type="ECO:0000256" key="4">
    <source>
        <dbReference type="ARBA" id="ARBA00022989"/>
    </source>
</evidence>
<keyword evidence="4" id="KW-1133">Transmembrane helix</keyword>
<evidence type="ECO:0000256" key="2">
    <source>
        <dbReference type="ARBA" id="ARBA00006824"/>
    </source>
</evidence>
<reference evidence="6" key="1">
    <citation type="submission" date="2021-01" db="EMBL/GenBank/DDBJ databases">
        <authorList>
            <person name="Corre E."/>
            <person name="Pelletier E."/>
            <person name="Niang G."/>
            <person name="Scheremetjew M."/>
            <person name="Finn R."/>
            <person name="Kale V."/>
            <person name="Holt S."/>
            <person name="Cochrane G."/>
            <person name="Meng A."/>
            <person name="Brown T."/>
            <person name="Cohen L."/>
        </authorList>
    </citation>
    <scope>NUCLEOTIDE SEQUENCE</scope>
    <source>
        <strain evidence="6">RCC1693</strain>
    </source>
</reference>
<dbReference type="Pfam" id="PF04117">
    <property type="entry name" value="Mpv17_PMP22"/>
    <property type="match status" value="1"/>
</dbReference>
<comment type="similarity">
    <text evidence="2">Belongs to the peroxisomal membrane protein PXMP2/4 family.</text>
</comment>
<keyword evidence="3" id="KW-0812">Transmembrane</keyword>
<dbReference type="EMBL" id="HBGT01019126">
    <property type="protein sequence ID" value="CAD9421426.1"/>
    <property type="molecule type" value="Transcribed_RNA"/>
</dbReference>
<accession>A0A7S2FYZ8</accession>
<gene>
    <name evidence="6" type="ORF">FPAR1323_LOCUS10069</name>
</gene>
<dbReference type="AlphaFoldDB" id="A0A7S2FYZ8"/>
<evidence type="ECO:0000313" key="6">
    <source>
        <dbReference type="EMBL" id="CAD9421426.1"/>
    </source>
</evidence>
<organism evidence="6">
    <name type="scientific">Florenciella parvula</name>
    <dbReference type="NCBI Taxonomy" id="236787"/>
    <lineage>
        <taxon>Eukaryota</taxon>
        <taxon>Sar</taxon>
        <taxon>Stramenopiles</taxon>
        <taxon>Ochrophyta</taxon>
        <taxon>Dictyochophyceae</taxon>
        <taxon>Florenciellales</taxon>
        <taxon>Florenciella</taxon>
    </lineage>
</organism>
<evidence type="ECO:0000256" key="5">
    <source>
        <dbReference type="ARBA" id="ARBA00023136"/>
    </source>
</evidence>
<dbReference type="GO" id="GO:0016020">
    <property type="term" value="C:membrane"/>
    <property type="evidence" value="ECO:0007669"/>
    <property type="project" value="UniProtKB-SubCell"/>
</dbReference>
<sequence>MAPVSTIMCLGFTGVLQECKADALLEWSLLGRIKSDLPTIWATDMLFWPLANGINFTQIPLVYRPVFTSCADLVWQTFLSFYTMNIADMGTRGPGEDERESGQGAVD</sequence>
<evidence type="ECO:0000256" key="3">
    <source>
        <dbReference type="ARBA" id="ARBA00022692"/>
    </source>
</evidence>